<keyword evidence="3" id="KW-1185">Reference proteome</keyword>
<organism evidence="2 3">
    <name type="scientific">Caldalkalibacillus horti</name>
    <dbReference type="NCBI Taxonomy" id="77523"/>
    <lineage>
        <taxon>Bacteria</taxon>
        <taxon>Bacillati</taxon>
        <taxon>Bacillota</taxon>
        <taxon>Bacilli</taxon>
        <taxon>Bacillales</taxon>
        <taxon>Bacillaceae</taxon>
        <taxon>Caldalkalibacillus</taxon>
    </lineage>
</organism>
<keyword evidence="1" id="KW-1133">Transmembrane helix</keyword>
<reference evidence="2 3" key="1">
    <citation type="submission" date="2023-07" db="EMBL/GenBank/DDBJ databases">
        <title>Genomic Encyclopedia of Type Strains, Phase IV (KMG-IV): sequencing the most valuable type-strain genomes for metagenomic binning, comparative biology and taxonomic classification.</title>
        <authorList>
            <person name="Goeker M."/>
        </authorList>
    </citation>
    <scope>NUCLEOTIDE SEQUENCE [LARGE SCALE GENOMIC DNA]</scope>
    <source>
        <strain evidence="2 3">DSM 12751</strain>
    </source>
</reference>
<keyword evidence="1" id="KW-0812">Transmembrane</keyword>
<dbReference type="RefSeq" id="WP_307392936.1">
    <property type="nucleotide sequence ID" value="NZ_BAAADK010000011.1"/>
</dbReference>
<proteinExistence type="predicted"/>
<dbReference type="EMBL" id="JAUSTY010000005">
    <property type="protein sequence ID" value="MDQ0165633.1"/>
    <property type="molecule type" value="Genomic_DNA"/>
</dbReference>
<gene>
    <name evidence="2" type="ORF">J2S11_001534</name>
</gene>
<evidence type="ECO:0000256" key="1">
    <source>
        <dbReference type="SAM" id="Phobius"/>
    </source>
</evidence>
<evidence type="ECO:0000313" key="3">
    <source>
        <dbReference type="Proteomes" id="UP001235840"/>
    </source>
</evidence>
<feature type="transmembrane region" description="Helical" evidence="1">
    <location>
        <begin position="42"/>
        <end position="63"/>
    </location>
</feature>
<comment type="caution">
    <text evidence="2">The sequence shown here is derived from an EMBL/GenBank/DDBJ whole genome shotgun (WGS) entry which is preliminary data.</text>
</comment>
<sequence length="153" mass="17791">MNKGEVFIQDYRIIKFGLRRNLLVVLIPLMQARHIFTTDNTLLFNLSVASLILAVILIALTIYGRVSSPRSLHIEHDQIKIGERELRKDQIKEIVMYGYFQKNIGIKPVGRKLVPGNLAFKFVENKDEGVKEIKQWASQQDIKISHKRFMTWV</sequence>
<dbReference type="Proteomes" id="UP001235840">
    <property type="component" value="Unassembled WGS sequence"/>
</dbReference>
<name>A0ABT9VXC9_9BACI</name>
<evidence type="ECO:0000313" key="2">
    <source>
        <dbReference type="EMBL" id="MDQ0165633.1"/>
    </source>
</evidence>
<protein>
    <submittedName>
        <fullName evidence="2">Uncharacterized protein</fullName>
    </submittedName>
</protein>
<accession>A0ABT9VXC9</accession>
<keyword evidence="1" id="KW-0472">Membrane</keyword>